<organism evidence="3 4">
    <name type="scientific">Hydrogenibacillus schlegelii</name>
    <name type="common">Bacillus schlegelii</name>
    <dbReference type="NCBI Taxonomy" id="1484"/>
    <lineage>
        <taxon>Bacteria</taxon>
        <taxon>Bacillati</taxon>
        <taxon>Bacillota</taxon>
        <taxon>Bacilli</taxon>
        <taxon>Bacillales</taxon>
        <taxon>Bacillales Family X. Incertae Sedis</taxon>
        <taxon>Hydrogenibacillus</taxon>
    </lineage>
</organism>
<evidence type="ECO:0000259" key="2">
    <source>
        <dbReference type="SMART" id="SM00858"/>
    </source>
</evidence>
<dbReference type="CDD" id="cd11614">
    <property type="entry name" value="SAF_CpaB_FlgA_like"/>
    <property type="match status" value="1"/>
</dbReference>
<feature type="region of interest" description="Disordered" evidence="1">
    <location>
        <begin position="204"/>
        <end position="246"/>
    </location>
</feature>
<accession>A0A2T5G7R3</accession>
<dbReference type="InterPro" id="IPR017592">
    <property type="entry name" value="Pilus_assmbl_Flp-typ_CpaB"/>
</dbReference>
<dbReference type="NCBIfam" id="TIGR03177">
    <property type="entry name" value="pilus_cpaB"/>
    <property type="match status" value="1"/>
</dbReference>
<dbReference type="AlphaFoldDB" id="A0A2T5G7R3"/>
<reference evidence="3 4" key="1">
    <citation type="submission" date="2017-08" db="EMBL/GenBank/DDBJ databases">
        <title>Burning lignite coal seam in the remote Altai Mountains harbors a hydrogen-driven thermophilic microbial community.</title>
        <authorList>
            <person name="Kadnikov V.V."/>
            <person name="Mardanov A.V."/>
            <person name="Ivasenko D."/>
            <person name="Beletsky A.V."/>
            <person name="Karnachuk O.V."/>
            <person name="Ravin N.V."/>
        </authorList>
    </citation>
    <scope>NUCLEOTIDE SEQUENCE [LARGE SCALE GENOMIC DNA]</scope>
    <source>
        <strain evidence="3">AL33</strain>
    </source>
</reference>
<comment type="caution">
    <text evidence="3">The sequence shown here is derived from an EMBL/GenBank/DDBJ whole genome shotgun (WGS) entry which is preliminary data.</text>
</comment>
<proteinExistence type="predicted"/>
<sequence>MTMQKRLLLLAVALMLLGFLLARQAIQAARAEEAVVVATKPIAPYTIIPPDAVAVKKIPKAAALDAFRDPAEVVGRASIGNLLPDEPVRPGHVTDVRYARLSGSLPPGRVAVALPSSLELTVSDSVRPGDRIDLYAVREGGVDLVLPAALVRAGGGKAEEDNPQAGGGGGVILEIDETAVPAYLNAIAGGGRFLAVLRPIAEEKGPEINPAGPEPETFEKPVPPGEGQQATPTGPQTPEGEQEVRP</sequence>
<dbReference type="SMART" id="SM00858">
    <property type="entry name" value="SAF"/>
    <property type="match status" value="1"/>
</dbReference>
<dbReference type="Proteomes" id="UP000244180">
    <property type="component" value="Unassembled WGS sequence"/>
</dbReference>
<dbReference type="EMBL" id="PEBV01000030">
    <property type="protein sequence ID" value="PTQ52230.1"/>
    <property type="molecule type" value="Genomic_DNA"/>
</dbReference>
<evidence type="ECO:0000313" key="3">
    <source>
        <dbReference type="EMBL" id="PTQ52230.1"/>
    </source>
</evidence>
<dbReference type="InterPro" id="IPR013974">
    <property type="entry name" value="SAF"/>
</dbReference>
<feature type="domain" description="SAF" evidence="2">
    <location>
        <begin position="33"/>
        <end position="94"/>
    </location>
</feature>
<protein>
    <recommendedName>
        <fullName evidence="2">SAF domain-containing protein</fullName>
    </recommendedName>
</protein>
<evidence type="ECO:0000256" key="1">
    <source>
        <dbReference type="SAM" id="MobiDB-lite"/>
    </source>
</evidence>
<name>A0A2T5G7R3_HYDSH</name>
<evidence type="ECO:0000313" key="4">
    <source>
        <dbReference type="Proteomes" id="UP000244180"/>
    </source>
</evidence>
<dbReference type="Pfam" id="PF08666">
    <property type="entry name" value="SAF"/>
    <property type="match status" value="1"/>
</dbReference>
<gene>
    <name evidence="3" type="ORF">HSCHL_0701</name>
</gene>